<dbReference type="RefSeq" id="WP_122019363.1">
    <property type="nucleotide sequence ID" value="NZ_CP143773.1"/>
</dbReference>
<keyword evidence="2" id="KW-0614">Plasmid</keyword>
<evidence type="ECO:0000256" key="1">
    <source>
        <dbReference type="SAM" id="Phobius"/>
    </source>
</evidence>
<dbReference type="EMBL" id="KP061858">
    <property type="protein sequence ID" value="AJQ17497.1"/>
    <property type="molecule type" value="Genomic_DNA"/>
</dbReference>
<evidence type="ECO:0000313" key="2">
    <source>
        <dbReference type="EMBL" id="AJQ17497.1"/>
    </source>
</evidence>
<sequence length="59" mass="6611">MFNREGVMMRQGVISAVIYLLLAMLVMIYMPEGYSAISWAIGAVVVVTLIYIRARKGED</sequence>
<feature type="transmembrane region" description="Helical" evidence="1">
    <location>
        <begin position="12"/>
        <end position="30"/>
    </location>
</feature>
<dbReference type="GeneID" id="97918188"/>
<proteinExistence type="predicted"/>
<dbReference type="AlphaFoldDB" id="A0A0K0M7L9"/>
<organism evidence="2">
    <name type="scientific">Enterobacter cloacae</name>
    <dbReference type="NCBI Taxonomy" id="550"/>
    <lineage>
        <taxon>Bacteria</taxon>
        <taxon>Pseudomonadati</taxon>
        <taxon>Pseudomonadota</taxon>
        <taxon>Gammaproteobacteria</taxon>
        <taxon>Enterobacterales</taxon>
        <taxon>Enterobacteriaceae</taxon>
        <taxon>Enterobacter</taxon>
        <taxon>Enterobacter cloacae complex</taxon>
    </lineage>
</organism>
<feature type="transmembrane region" description="Helical" evidence="1">
    <location>
        <begin position="36"/>
        <end position="54"/>
    </location>
</feature>
<keyword evidence="1" id="KW-1133">Transmembrane helix</keyword>
<keyword evidence="1" id="KW-0812">Transmembrane</keyword>
<reference evidence="2" key="1">
    <citation type="journal article" date="2015" name="Genome Announc.">
        <title>Complete Sequence of a blaOXA-48-Harboring IncL Plasmid from an Enterobacter cloacae Clinical Isolate.</title>
        <authorList>
            <person name="Manageiro V."/>
            <person name="Pinto M."/>
            <person name="Canica M."/>
        </authorList>
    </citation>
    <scope>NUCLEOTIDE SEQUENCE</scope>
    <source>
        <strain evidence="2">INSRA17313-1</strain>
        <plasmid evidence="2">pUR17313-1</plasmid>
    </source>
</reference>
<name>A0A0K0M7L9_ENTCL</name>
<geneLocation type="plasmid" evidence="2">
    <name>pUR17313-1</name>
</geneLocation>
<accession>A0A0K0M7L9</accession>
<keyword evidence="1" id="KW-0472">Membrane</keyword>
<protein>
    <submittedName>
        <fullName evidence="2">Uncharacterized protein</fullName>
    </submittedName>
</protein>